<dbReference type="GO" id="GO:0047570">
    <property type="term" value="F:3-oxoadipate enol-lactonase activity"/>
    <property type="evidence" value="ECO:0007669"/>
    <property type="project" value="InterPro"/>
</dbReference>
<proteinExistence type="predicted"/>
<dbReference type="GO" id="GO:0016020">
    <property type="term" value="C:membrane"/>
    <property type="evidence" value="ECO:0007669"/>
    <property type="project" value="TreeGrafter"/>
</dbReference>
<feature type="domain" description="AB hydrolase-1" evidence="2">
    <location>
        <begin position="21"/>
        <end position="243"/>
    </location>
</feature>
<dbReference type="PANTHER" id="PTHR43798">
    <property type="entry name" value="MONOACYLGLYCEROL LIPASE"/>
    <property type="match status" value="1"/>
</dbReference>
<dbReference type="InterPro" id="IPR050266">
    <property type="entry name" value="AB_hydrolase_sf"/>
</dbReference>
<dbReference type="PATRIC" id="fig|1461693.3.peg.1799"/>
<dbReference type="PRINTS" id="PR00111">
    <property type="entry name" value="ABHYDROLASE"/>
</dbReference>
<dbReference type="Pfam" id="PF00561">
    <property type="entry name" value="Abhydrolase_1"/>
    <property type="match status" value="1"/>
</dbReference>
<dbReference type="ESTHER" id="9rhob-a0a058zma3">
    <property type="family name" value="Carboxymethylbutenolide_lactonase"/>
</dbReference>
<name>A0A058ZMA3_9RHOB</name>
<dbReference type="GO" id="GO:0042952">
    <property type="term" value="P:beta-ketoadipate pathway"/>
    <property type="evidence" value="ECO:0007669"/>
    <property type="project" value="InterPro"/>
</dbReference>
<dbReference type="SUPFAM" id="SSF53474">
    <property type="entry name" value="alpha/beta-Hydrolases"/>
    <property type="match status" value="1"/>
</dbReference>
<dbReference type="PANTHER" id="PTHR43798:SF31">
    <property type="entry name" value="AB HYDROLASE SUPERFAMILY PROTEIN YCLE"/>
    <property type="match status" value="1"/>
</dbReference>
<comment type="caution">
    <text evidence="3">The sequence shown here is derived from an EMBL/GenBank/DDBJ whole genome shotgun (WGS) entry which is preliminary data.</text>
</comment>
<dbReference type="OrthoDB" id="9793083at2"/>
<evidence type="ECO:0000313" key="4">
    <source>
        <dbReference type="Proteomes" id="UP000024836"/>
    </source>
</evidence>
<reference evidence="3 4" key="1">
    <citation type="submission" date="2013-04" db="EMBL/GenBank/DDBJ databases">
        <title>Shimia sp. 22II-S11-Z10 Genome Sequencing.</title>
        <authorList>
            <person name="Lai Q."/>
            <person name="Li G."/>
            <person name="Shao Z."/>
        </authorList>
    </citation>
    <scope>NUCLEOTIDE SEQUENCE [LARGE SCALE GENOMIC DNA]</scope>
    <source>
        <strain evidence="4">22II-S11-Z10</strain>
    </source>
</reference>
<sequence length="260" mass="27875">MKTLNLNGVRIAYSDVGTGAPVVFANALGTDMRVWDPVLDHLPKGLRIVRYDMRGHGQSDCPPGPYAMGTLVRDAEALLDALNIRDCVFVGLSLGGMVAQGLAVKRLDQVRAMVLSNTAAKIGTAKMWHDRADAVLRDGLAPVLDPTMERWFTKSFRASPQASFWRDIVANQRPEGYAACCHAIAGTDFYTPTASLTLPTLGIAASHDGSTPADMVRETTDLIKGSQFALIQNAGHLACVEKPATYGGHLTSFLNAIGHV</sequence>
<gene>
    <name evidence="3" type="ORF">ATO10_08873</name>
</gene>
<dbReference type="InterPro" id="IPR029058">
    <property type="entry name" value="AB_hydrolase_fold"/>
</dbReference>
<accession>A0A058ZMA3</accession>
<keyword evidence="4" id="KW-1185">Reference proteome</keyword>
<dbReference type="AlphaFoldDB" id="A0A058ZMA3"/>
<evidence type="ECO:0000313" key="3">
    <source>
        <dbReference type="EMBL" id="KCV81946.1"/>
    </source>
</evidence>
<evidence type="ECO:0000259" key="2">
    <source>
        <dbReference type="Pfam" id="PF00561"/>
    </source>
</evidence>
<keyword evidence="1" id="KW-0378">Hydrolase</keyword>
<dbReference type="InterPro" id="IPR026968">
    <property type="entry name" value="PcaD/CatD"/>
</dbReference>
<dbReference type="InterPro" id="IPR000073">
    <property type="entry name" value="AB_hydrolase_1"/>
</dbReference>
<dbReference type="NCBIfam" id="TIGR02427">
    <property type="entry name" value="protocat_pcaD"/>
    <property type="match status" value="1"/>
</dbReference>
<organism evidence="3 4">
    <name type="scientific">Actibacterium atlanticum</name>
    <dbReference type="NCBI Taxonomy" id="1461693"/>
    <lineage>
        <taxon>Bacteria</taxon>
        <taxon>Pseudomonadati</taxon>
        <taxon>Pseudomonadota</taxon>
        <taxon>Alphaproteobacteria</taxon>
        <taxon>Rhodobacterales</taxon>
        <taxon>Roseobacteraceae</taxon>
        <taxon>Actibacterium</taxon>
    </lineage>
</organism>
<dbReference type="eggNOG" id="COG0596">
    <property type="taxonomic scope" value="Bacteria"/>
</dbReference>
<evidence type="ECO:0000256" key="1">
    <source>
        <dbReference type="ARBA" id="ARBA00022801"/>
    </source>
</evidence>
<dbReference type="STRING" id="1461693.ATO10_08873"/>
<dbReference type="Proteomes" id="UP000024836">
    <property type="component" value="Unassembled WGS sequence"/>
</dbReference>
<dbReference type="EMBL" id="AQQY01000005">
    <property type="protein sequence ID" value="KCV81946.1"/>
    <property type="molecule type" value="Genomic_DNA"/>
</dbReference>
<dbReference type="Gene3D" id="3.40.50.1820">
    <property type="entry name" value="alpha/beta hydrolase"/>
    <property type="match status" value="1"/>
</dbReference>
<protein>
    <submittedName>
        <fullName evidence="3">3-oxoadipate enol-lactonase</fullName>
    </submittedName>
</protein>
<dbReference type="RefSeq" id="WP_035250650.1">
    <property type="nucleotide sequence ID" value="NZ_AQQY01000005.1"/>
</dbReference>